<dbReference type="GeneID" id="106667852"/>
<dbReference type="OMA" id="MNLPRFK"/>
<proteinExistence type="inferred from homology"/>
<dbReference type="SMART" id="SM00785">
    <property type="entry name" value="AARP2CN"/>
    <property type="match status" value="1"/>
</dbReference>
<dbReference type="EnsemblMetazoa" id="XM_014396073.2">
    <property type="protein sequence ID" value="XP_014251559.1"/>
    <property type="gene ID" value="LOC106667852"/>
</dbReference>
<comment type="similarity">
    <text evidence="5">Belongs to the TRAFAC class translation factor GTPase superfamily. Bms1-like GTPase family. TSR1 subfamily.</text>
</comment>
<organism evidence="9 10">
    <name type="scientific">Cimex lectularius</name>
    <name type="common">Bed bug</name>
    <name type="synonym">Acanthia lectularia</name>
    <dbReference type="NCBI Taxonomy" id="79782"/>
    <lineage>
        <taxon>Eukaryota</taxon>
        <taxon>Metazoa</taxon>
        <taxon>Ecdysozoa</taxon>
        <taxon>Arthropoda</taxon>
        <taxon>Hexapoda</taxon>
        <taxon>Insecta</taxon>
        <taxon>Pterygota</taxon>
        <taxon>Neoptera</taxon>
        <taxon>Paraneoptera</taxon>
        <taxon>Hemiptera</taxon>
        <taxon>Heteroptera</taxon>
        <taxon>Panheteroptera</taxon>
        <taxon>Cimicomorpha</taxon>
        <taxon>Cimicidae</taxon>
        <taxon>Cimex</taxon>
    </lineage>
</organism>
<dbReference type="RefSeq" id="XP_014251559.1">
    <property type="nucleotide sequence ID" value="XM_014396073.2"/>
</dbReference>
<dbReference type="InterPro" id="IPR039761">
    <property type="entry name" value="Bms1/Tsr1"/>
</dbReference>
<accession>A0A8I6RSD9</accession>
<evidence type="ECO:0000256" key="1">
    <source>
        <dbReference type="ARBA" id="ARBA00004604"/>
    </source>
</evidence>
<dbReference type="GO" id="GO:0003924">
    <property type="term" value="F:GTPase activity"/>
    <property type="evidence" value="ECO:0007669"/>
    <property type="project" value="TreeGrafter"/>
</dbReference>
<feature type="region of interest" description="Disordered" evidence="7">
    <location>
        <begin position="384"/>
        <end position="414"/>
    </location>
</feature>
<dbReference type="GO" id="GO:0000462">
    <property type="term" value="P:maturation of SSU-rRNA from tricistronic rRNA transcript (SSU-rRNA, 5.8S rRNA, LSU-rRNA)"/>
    <property type="evidence" value="ECO:0007669"/>
    <property type="project" value="TreeGrafter"/>
</dbReference>
<sequence length="754" mass="86519">MGLDTQVHRPTGLKQQNKQHKHWHKSKGSIERINKGRSISMKVNPKTKFEMKREERRNQAQQMRHKKRFEYLEKRRGLCQAPFLVGVIPLNNSINPLKVFDYLKESDPEAVVNFTEEGFLHLHSTRFKQKFTFATVHGDNLFDKLDLLKVCTTLLFLTSVEGVDEDGVVTITSAIAQGLPTVTVVVTDLATQPQKKWHEVKSNIEKELQKWLPPVDKVMTMDKPGDGLNILRKIAFQKHRSILQRDRRPHMLAEVVQFSETSEGKGTLKITGYLRGKNLSVNSLVHISGWGDFQMSQIDAVPAPGDGAHKEIRVLEVADPQKQESLQCENIPDPMDAEQTWPTEEEMEEAANEKKKVVKKVPHGWSDYQAAWIPDCDAFEIESGDEEEEDENMQIQAEDEEMSDDQTEDYETCTVTSEAPIEPDKYDKEMDMDEEKAALEKLKQAKEDKQFPDEVDTPHDIPAKDRFMRYRGLKSFRTSPWDPKENLPKDYARIFQFQNFDRTKAAALAQEQGGAQAGWYVTIHVINVPTILHVLRGGQPIVLYGLLPHENKLSLLNVVLKRALGSEEPIASKEKLLFQVGFRRFKACPIFSQHTNGNKFKYERFFQPDATVVASMYAPVIYPPASVLVFKENKDRTMSIVAQGSVLSVDPNRIVVKRAVLSGHPMKILKRSAVIRFMFFNREDIAWFKPVELRTKYGLRGHIKEPLGTHGHMKCVFNQQLKSQDTVLLNLYKRVFPKWTYESEVNFVPIHEET</sequence>
<dbReference type="Pfam" id="PF22298">
    <property type="entry name" value="Tsr1_G-like"/>
    <property type="match status" value="1"/>
</dbReference>
<evidence type="ECO:0000259" key="8">
    <source>
        <dbReference type="PROSITE" id="PS51714"/>
    </source>
</evidence>
<dbReference type="Pfam" id="PF04950">
    <property type="entry name" value="RIBIOP_C"/>
    <property type="match status" value="1"/>
</dbReference>
<dbReference type="Proteomes" id="UP000494040">
    <property type="component" value="Unassembled WGS sequence"/>
</dbReference>
<evidence type="ECO:0000256" key="5">
    <source>
        <dbReference type="ARBA" id="ARBA00038288"/>
    </source>
</evidence>
<keyword evidence="3" id="KW-0539">Nucleus</keyword>
<feature type="region of interest" description="Disordered" evidence="7">
    <location>
        <begin position="1"/>
        <end position="28"/>
    </location>
</feature>
<dbReference type="PANTHER" id="PTHR12858">
    <property type="entry name" value="RIBOSOME BIOGENESIS PROTEIN"/>
    <property type="match status" value="1"/>
</dbReference>
<dbReference type="PANTHER" id="PTHR12858:SF1">
    <property type="entry name" value="PRE-RRNA-PROCESSING PROTEIN TSR1 HOMOLOG"/>
    <property type="match status" value="1"/>
</dbReference>
<comment type="function">
    <text evidence="4">Required during maturation of the 40S ribosomal subunit in the nucleolus.</text>
</comment>
<evidence type="ECO:0000256" key="6">
    <source>
        <dbReference type="ARBA" id="ARBA00040070"/>
    </source>
</evidence>
<dbReference type="Pfam" id="PF08142">
    <property type="entry name" value="AARP2CN"/>
    <property type="match status" value="1"/>
</dbReference>
<dbReference type="GO" id="GO:0005525">
    <property type="term" value="F:GTP binding"/>
    <property type="evidence" value="ECO:0007669"/>
    <property type="project" value="TreeGrafter"/>
</dbReference>
<evidence type="ECO:0000313" key="9">
    <source>
        <dbReference type="EnsemblMetazoa" id="XP_014251559.1"/>
    </source>
</evidence>
<evidence type="ECO:0000313" key="10">
    <source>
        <dbReference type="Proteomes" id="UP000494040"/>
    </source>
</evidence>
<dbReference type="GO" id="GO:0034511">
    <property type="term" value="F:U3 snoRNA binding"/>
    <property type="evidence" value="ECO:0007669"/>
    <property type="project" value="TreeGrafter"/>
</dbReference>
<comment type="subcellular location">
    <subcellularLocation>
        <location evidence="1">Nucleus</location>
        <location evidence="1">Nucleolus</location>
    </subcellularLocation>
</comment>
<dbReference type="InterPro" id="IPR012948">
    <property type="entry name" value="AARP2CN"/>
</dbReference>
<reference evidence="9" key="1">
    <citation type="submission" date="2022-01" db="UniProtKB">
        <authorList>
            <consortium name="EnsemblMetazoa"/>
        </authorList>
    </citation>
    <scope>IDENTIFICATION</scope>
</reference>
<feature type="compositionally biased region" description="Basic residues" evidence="7">
    <location>
        <begin position="17"/>
        <end position="27"/>
    </location>
</feature>
<feature type="domain" description="Bms1-type G" evidence="8">
    <location>
        <begin position="81"/>
        <end position="240"/>
    </location>
</feature>
<dbReference type="SMART" id="SM01362">
    <property type="entry name" value="DUF663"/>
    <property type="match status" value="1"/>
</dbReference>
<dbReference type="AlphaFoldDB" id="A0A8I6RSD9"/>
<evidence type="ECO:0000256" key="3">
    <source>
        <dbReference type="ARBA" id="ARBA00023242"/>
    </source>
</evidence>
<keyword evidence="2" id="KW-0690">Ribosome biogenesis</keyword>
<dbReference type="GO" id="GO:0030688">
    <property type="term" value="C:preribosome, small subunit precursor"/>
    <property type="evidence" value="ECO:0007669"/>
    <property type="project" value="TreeGrafter"/>
</dbReference>
<evidence type="ECO:0000256" key="4">
    <source>
        <dbReference type="ARBA" id="ARBA00037087"/>
    </source>
</evidence>
<evidence type="ECO:0000256" key="7">
    <source>
        <dbReference type="SAM" id="MobiDB-lite"/>
    </source>
</evidence>
<dbReference type="GO" id="GO:0000479">
    <property type="term" value="P:endonucleolytic cleavage of tricistronic rRNA transcript (SSU-rRNA, 5.8S rRNA, LSU-rRNA)"/>
    <property type="evidence" value="ECO:0007669"/>
    <property type="project" value="TreeGrafter"/>
</dbReference>
<dbReference type="KEGG" id="clec:106667852"/>
<dbReference type="InterPro" id="IPR030387">
    <property type="entry name" value="G_Bms1/Tsr1_dom"/>
</dbReference>
<protein>
    <recommendedName>
        <fullName evidence="6">Pre-rRNA-processing protein TSR1 homolog</fullName>
    </recommendedName>
</protein>
<name>A0A8I6RSD9_CIMLE</name>
<dbReference type="PROSITE" id="PS51714">
    <property type="entry name" value="G_BMS1"/>
    <property type="match status" value="1"/>
</dbReference>
<dbReference type="InterPro" id="IPR007034">
    <property type="entry name" value="BMS1_TSR1_C"/>
</dbReference>
<feature type="compositionally biased region" description="Acidic residues" evidence="7">
    <location>
        <begin position="384"/>
        <end position="411"/>
    </location>
</feature>
<dbReference type="OrthoDB" id="119302at2759"/>
<evidence type="ECO:0000256" key="2">
    <source>
        <dbReference type="ARBA" id="ARBA00022517"/>
    </source>
</evidence>
<keyword evidence="10" id="KW-1185">Reference proteome</keyword>
<dbReference type="GO" id="GO:0005730">
    <property type="term" value="C:nucleolus"/>
    <property type="evidence" value="ECO:0007669"/>
    <property type="project" value="UniProtKB-SubCell"/>
</dbReference>
<dbReference type="CTD" id="55720"/>